<evidence type="ECO:0000313" key="2">
    <source>
        <dbReference type="EMBL" id="ORX74858.1"/>
    </source>
</evidence>
<keyword evidence="1" id="KW-0472">Membrane</keyword>
<dbReference type="Gene3D" id="3.80.10.10">
    <property type="entry name" value="Ribonuclease Inhibitor"/>
    <property type="match status" value="1"/>
</dbReference>
<dbReference type="AlphaFoldDB" id="A0A1Y1WNH6"/>
<evidence type="ECO:0000313" key="3">
    <source>
        <dbReference type="Proteomes" id="UP000193922"/>
    </source>
</evidence>
<evidence type="ECO:0008006" key="4">
    <source>
        <dbReference type="Google" id="ProtNLM"/>
    </source>
</evidence>
<dbReference type="RefSeq" id="XP_040748069.1">
    <property type="nucleotide sequence ID" value="XM_040885288.1"/>
</dbReference>
<sequence>MRAERPSPPLTFSFPPLSTRPFSHACFSSRIWSFLESLRKAEIPLAYGDSLPYILIHFCLQIPPFQGLDLDPAVLHPLAIAFLPLFFNLITALCIILLLMERATPDLNSIAGGHILGQILDIVRDRILHPTFGIADHRTLFELALVCRQWKRHLDLSLTRTLIVEFQDMQGTSSRTMVSCLCSMLGYHETRHKIVTNTSAFSTCTAGNPQDLRIKPGAGAILGAIEQVVSAKWQSIETLTLVGCFSDGCERSADQTAGVLANILPNLTNIDFAHAHHTSSGLRSVLRALNRRFMPRLKSLCAVEPLASSGLPVASEYLTSMDIDARFITSGTCALTVMCPQLQSLRITNIGGGFPWPLFALSAAGHTEFPDLRSLTLKFAISRQPPRDSLPSHHMHTFPALRRLLVTNAYEHSTNPYLAFLCSPLTHLVIQEHAETFRGIDVRLLHNIHHLSITISGNAWKPVAACTESCAGLLAAWSSARTACLSGFDFSDATLVNWPHLQRLSLFTRSVTLASVGRILAQLPSLWLLELEFEHLQNASSWVTVGHSGAMSASLQRCSVSVDSPRRIPCVEVWLESVVCRIPSLLSLHIPRLYAAGLQALADRNALAVKVSAQ</sequence>
<name>A0A1Y1WNH6_9FUNG</name>
<dbReference type="EMBL" id="MCFD01000001">
    <property type="protein sequence ID" value="ORX74858.1"/>
    <property type="molecule type" value="Genomic_DNA"/>
</dbReference>
<feature type="transmembrane region" description="Helical" evidence="1">
    <location>
        <begin position="78"/>
        <end position="100"/>
    </location>
</feature>
<dbReference type="Proteomes" id="UP000193922">
    <property type="component" value="Unassembled WGS sequence"/>
</dbReference>
<proteinExistence type="predicted"/>
<keyword evidence="3" id="KW-1185">Reference proteome</keyword>
<reference evidence="2 3" key="1">
    <citation type="submission" date="2016-07" db="EMBL/GenBank/DDBJ databases">
        <title>Pervasive Adenine N6-methylation of Active Genes in Fungi.</title>
        <authorList>
            <consortium name="DOE Joint Genome Institute"/>
            <person name="Mondo S.J."/>
            <person name="Dannebaum R.O."/>
            <person name="Kuo R.C."/>
            <person name="Labutti K."/>
            <person name="Haridas S."/>
            <person name="Kuo A."/>
            <person name="Salamov A."/>
            <person name="Ahrendt S.R."/>
            <person name="Lipzen A."/>
            <person name="Sullivan W."/>
            <person name="Andreopoulos W.B."/>
            <person name="Clum A."/>
            <person name="Lindquist E."/>
            <person name="Daum C."/>
            <person name="Ramamoorthy G.K."/>
            <person name="Gryganskyi A."/>
            <person name="Culley D."/>
            <person name="Magnuson J.K."/>
            <person name="James T.Y."/>
            <person name="O'Malley M.A."/>
            <person name="Stajich J.E."/>
            <person name="Spatafora J.W."/>
            <person name="Visel A."/>
            <person name="Grigoriev I.V."/>
        </authorList>
    </citation>
    <scope>NUCLEOTIDE SEQUENCE [LARGE SCALE GENOMIC DNA]</scope>
    <source>
        <strain evidence="2 3">ATCC 12442</strain>
    </source>
</reference>
<organism evidence="2 3">
    <name type="scientific">Linderina pennispora</name>
    <dbReference type="NCBI Taxonomy" id="61395"/>
    <lineage>
        <taxon>Eukaryota</taxon>
        <taxon>Fungi</taxon>
        <taxon>Fungi incertae sedis</taxon>
        <taxon>Zoopagomycota</taxon>
        <taxon>Kickxellomycotina</taxon>
        <taxon>Kickxellomycetes</taxon>
        <taxon>Kickxellales</taxon>
        <taxon>Kickxellaceae</taxon>
        <taxon>Linderina</taxon>
    </lineage>
</organism>
<keyword evidence="1" id="KW-1133">Transmembrane helix</keyword>
<gene>
    <name evidence="2" type="ORF">DL89DRAFT_254628</name>
</gene>
<dbReference type="OrthoDB" id="5559863at2759"/>
<comment type="caution">
    <text evidence="2">The sequence shown here is derived from an EMBL/GenBank/DDBJ whole genome shotgun (WGS) entry which is preliminary data.</text>
</comment>
<accession>A0A1Y1WNH6</accession>
<evidence type="ECO:0000256" key="1">
    <source>
        <dbReference type="SAM" id="Phobius"/>
    </source>
</evidence>
<dbReference type="GeneID" id="63801936"/>
<dbReference type="InterPro" id="IPR032675">
    <property type="entry name" value="LRR_dom_sf"/>
</dbReference>
<protein>
    <recommendedName>
        <fullName evidence="4">F-box domain-containing protein</fullName>
    </recommendedName>
</protein>
<dbReference type="SUPFAM" id="SSF52058">
    <property type="entry name" value="L domain-like"/>
    <property type="match status" value="1"/>
</dbReference>
<keyword evidence="1" id="KW-0812">Transmembrane</keyword>